<feature type="transmembrane region" description="Helical" evidence="7">
    <location>
        <begin position="6"/>
        <end position="26"/>
    </location>
</feature>
<evidence type="ECO:0000256" key="5">
    <source>
        <dbReference type="RuleBase" id="RU000320"/>
    </source>
</evidence>
<feature type="transmembrane region" description="Helical" evidence="7">
    <location>
        <begin position="436"/>
        <end position="456"/>
    </location>
</feature>
<evidence type="ECO:0000313" key="9">
    <source>
        <dbReference type="EMBL" id="GAA2025683.1"/>
    </source>
</evidence>
<feature type="transmembrane region" description="Helical" evidence="7">
    <location>
        <begin position="365"/>
        <end position="383"/>
    </location>
</feature>
<organism evidence="9 10">
    <name type="scientific">Terrabacter terrae</name>
    <dbReference type="NCBI Taxonomy" id="318434"/>
    <lineage>
        <taxon>Bacteria</taxon>
        <taxon>Bacillati</taxon>
        <taxon>Actinomycetota</taxon>
        <taxon>Actinomycetes</taxon>
        <taxon>Micrococcales</taxon>
        <taxon>Intrasporangiaceae</taxon>
        <taxon>Terrabacter</taxon>
    </lineage>
</organism>
<evidence type="ECO:0000256" key="1">
    <source>
        <dbReference type="ARBA" id="ARBA00004127"/>
    </source>
</evidence>
<dbReference type="InterPro" id="IPR003945">
    <property type="entry name" value="NU5C-like"/>
</dbReference>
<comment type="subcellular location">
    <subcellularLocation>
        <location evidence="1">Endomembrane system</location>
        <topology evidence="1">Multi-pass membrane protein</topology>
    </subcellularLocation>
    <subcellularLocation>
        <location evidence="5">Membrane</location>
        <topology evidence="5">Multi-pass membrane protein</topology>
    </subcellularLocation>
</comment>
<evidence type="ECO:0000256" key="7">
    <source>
        <dbReference type="SAM" id="Phobius"/>
    </source>
</evidence>
<sequence>MSDASWMPWVLVGLPAAAGAILAAGAGGRRPGRPPETEPAARLGAEAAADRSAAVRPVDRLAAPVAVLVASAVVVLAFVSAVSRPRASAPFLGSVDGGGFGLEVDGLAAAMVPTIAVVTLLVLVFSLGTADGELTGAVGAGRARFHGLMLLFAAAALVTATATTLPTLLLAWEVMGAMSWALIGFRWSEERRVSAGLTAFLTTRTADLGLYVAAGAAVAGGGGLALDRLAAVAPGWRDVVAAGIVVAALGKAAQLPFSFWLSRAMEGPSPVSALLHSATMVALGGFLLLRVQPLLTATGWAGPFVAWLGAISAVALGVVALAQRDLKQLLAASTAAQLAFVVLAAGTGSLVGGSAQLVAHASTKALLFLAAGVWLALLGTRSLDQLAGVARRWRVVGWSATLGALSLAGIAPLSLWATKDAVLASLLDPAGPRVPAAGLLYAVALVGAALSAAYSGKILATLWSARLPGGADPVRPGGDERPGAARTVPLVVLATGSVVLGALALPPVVSWFAGTVGASVPAVVWPSLIGAAVLSLAVAGVTVWVVRAGRLPEPGWARHWLGLEEAAHRLAVRPAFALARALDAADRRAVEPVPLAAATLARRAAQALAGFDLHVLAGAVSLAASGVRSLAERARRPQTGQLHQYYVQAVLVATAAIALLVTSALVR</sequence>
<proteinExistence type="predicted"/>
<feature type="transmembrane region" description="Helical" evidence="7">
    <location>
        <begin position="395"/>
        <end position="416"/>
    </location>
</feature>
<feature type="transmembrane region" description="Helical" evidence="7">
    <location>
        <begin position="239"/>
        <end position="261"/>
    </location>
</feature>
<evidence type="ECO:0000256" key="3">
    <source>
        <dbReference type="ARBA" id="ARBA00022989"/>
    </source>
</evidence>
<feature type="transmembrane region" description="Helical" evidence="7">
    <location>
        <begin position="145"/>
        <end position="163"/>
    </location>
</feature>
<keyword evidence="10" id="KW-1185">Reference proteome</keyword>
<evidence type="ECO:0000256" key="4">
    <source>
        <dbReference type="ARBA" id="ARBA00023136"/>
    </source>
</evidence>
<feature type="transmembrane region" description="Helical" evidence="7">
    <location>
        <begin position="329"/>
        <end position="353"/>
    </location>
</feature>
<dbReference type="Gene3D" id="1.20.5.2700">
    <property type="match status" value="1"/>
</dbReference>
<keyword evidence="4 7" id="KW-0472">Membrane</keyword>
<evidence type="ECO:0000256" key="2">
    <source>
        <dbReference type="ARBA" id="ARBA00022692"/>
    </source>
</evidence>
<reference evidence="9 10" key="1">
    <citation type="journal article" date="2019" name="Int. J. Syst. Evol. Microbiol.">
        <title>The Global Catalogue of Microorganisms (GCM) 10K type strain sequencing project: providing services to taxonomists for standard genome sequencing and annotation.</title>
        <authorList>
            <consortium name="The Broad Institute Genomics Platform"/>
            <consortium name="The Broad Institute Genome Sequencing Center for Infectious Disease"/>
            <person name="Wu L."/>
            <person name="Ma J."/>
        </authorList>
    </citation>
    <scope>NUCLEOTIDE SEQUENCE [LARGE SCALE GENOMIC DNA]</scope>
    <source>
        <strain evidence="9 10">JCM 14283</strain>
    </source>
</reference>
<dbReference type="InterPro" id="IPR001750">
    <property type="entry name" value="ND/Mrp_TM"/>
</dbReference>
<feature type="transmembrane region" description="Helical" evidence="7">
    <location>
        <begin position="304"/>
        <end position="322"/>
    </location>
</feature>
<keyword evidence="3 7" id="KW-1133">Transmembrane helix</keyword>
<feature type="transmembrane region" description="Helical" evidence="7">
    <location>
        <begin position="525"/>
        <end position="546"/>
    </location>
</feature>
<dbReference type="PANTHER" id="PTHR42829">
    <property type="entry name" value="NADH-UBIQUINONE OXIDOREDUCTASE CHAIN 5"/>
    <property type="match status" value="1"/>
</dbReference>
<keyword evidence="2 5" id="KW-0812">Transmembrane</keyword>
<dbReference type="Proteomes" id="UP001501285">
    <property type="component" value="Unassembled WGS sequence"/>
</dbReference>
<dbReference type="EMBL" id="BAAANB010000003">
    <property type="protein sequence ID" value="GAA2025683.1"/>
    <property type="molecule type" value="Genomic_DNA"/>
</dbReference>
<dbReference type="Pfam" id="PF00361">
    <property type="entry name" value="Proton_antipo_M"/>
    <property type="match status" value="1"/>
</dbReference>
<feature type="transmembrane region" description="Helical" evidence="7">
    <location>
        <begin position="490"/>
        <end position="513"/>
    </location>
</feature>
<dbReference type="PANTHER" id="PTHR42829:SF2">
    <property type="entry name" value="NADH-UBIQUINONE OXIDOREDUCTASE CHAIN 5"/>
    <property type="match status" value="1"/>
</dbReference>
<dbReference type="RefSeq" id="WP_343989422.1">
    <property type="nucleotide sequence ID" value="NZ_BAAANB010000003.1"/>
</dbReference>
<gene>
    <name evidence="9" type="ORF">GCM10009740_14230</name>
</gene>
<evidence type="ECO:0000259" key="8">
    <source>
        <dbReference type="Pfam" id="PF00361"/>
    </source>
</evidence>
<feature type="transmembrane region" description="Helical" evidence="7">
    <location>
        <begin position="106"/>
        <end position="125"/>
    </location>
</feature>
<feature type="transmembrane region" description="Helical" evidence="7">
    <location>
        <begin position="645"/>
        <end position="666"/>
    </location>
</feature>
<dbReference type="PRINTS" id="PR01434">
    <property type="entry name" value="NADHDHGNASE5"/>
</dbReference>
<accession>A0ABN2U0E8</accession>
<name>A0ABN2U0E8_9MICO</name>
<feature type="transmembrane region" description="Helical" evidence="7">
    <location>
        <begin position="61"/>
        <end position="82"/>
    </location>
</feature>
<feature type="region of interest" description="Disordered" evidence="6">
    <location>
        <begin position="25"/>
        <end position="44"/>
    </location>
</feature>
<evidence type="ECO:0000256" key="6">
    <source>
        <dbReference type="SAM" id="MobiDB-lite"/>
    </source>
</evidence>
<evidence type="ECO:0000313" key="10">
    <source>
        <dbReference type="Proteomes" id="UP001501285"/>
    </source>
</evidence>
<feature type="transmembrane region" description="Helical" evidence="7">
    <location>
        <begin position="208"/>
        <end position="227"/>
    </location>
</feature>
<comment type="caution">
    <text evidence="9">The sequence shown here is derived from an EMBL/GenBank/DDBJ whole genome shotgun (WGS) entry which is preliminary data.</text>
</comment>
<feature type="domain" description="NADH:quinone oxidoreductase/Mrp antiporter transmembrane" evidence="8">
    <location>
        <begin position="163"/>
        <end position="427"/>
    </location>
</feature>
<protein>
    <recommendedName>
        <fullName evidence="8">NADH:quinone oxidoreductase/Mrp antiporter transmembrane domain-containing protein</fullName>
    </recommendedName>
</protein>